<evidence type="ECO:0000256" key="3">
    <source>
        <dbReference type="ARBA" id="ARBA00022603"/>
    </source>
</evidence>
<dbReference type="EMBL" id="JAINDJ010000008">
    <property type="protein sequence ID" value="KAG9439371.1"/>
    <property type="molecule type" value="Genomic_DNA"/>
</dbReference>
<evidence type="ECO:0000256" key="1">
    <source>
        <dbReference type="ARBA" id="ARBA00004123"/>
    </source>
</evidence>
<keyword evidence="6" id="KW-0539">Nucleus</keyword>
<dbReference type="PANTHER" id="PTHR45875">
    <property type="entry name" value="METHYLTRANSFERASE N6AMT1"/>
    <property type="match status" value="1"/>
</dbReference>
<dbReference type="Proteomes" id="UP000825729">
    <property type="component" value="Unassembled WGS sequence"/>
</dbReference>
<dbReference type="PANTHER" id="PTHR45875:SF1">
    <property type="entry name" value="METHYLTRANSFERASE N6AMT1"/>
    <property type="match status" value="1"/>
</dbReference>
<dbReference type="AlphaFoldDB" id="A0AAV7DT48"/>
<dbReference type="GO" id="GO:0008276">
    <property type="term" value="F:protein methyltransferase activity"/>
    <property type="evidence" value="ECO:0007669"/>
    <property type="project" value="TreeGrafter"/>
</dbReference>
<name>A0AAV7DT48_ARIFI</name>
<comment type="subcellular location">
    <subcellularLocation>
        <location evidence="1">Nucleus</location>
    </subcellularLocation>
</comment>
<dbReference type="InterPro" id="IPR029063">
    <property type="entry name" value="SAM-dependent_MTases_sf"/>
</dbReference>
<dbReference type="GO" id="GO:0003676">
    <property type="term" value="F:nucleic acid binding"/>
    <property type="evidence" value="ECO:0007669"/>
    <property type="project" value="InterPro"/>
</dbReference>
<dbReference type="InterPro" id="IPR007848">
    <property type="entry name" value="Small_mtfrase_dom"/>
</dbReference>
<accession>A0AAV7DT48</accession>
<protein>
    <recommendedName>
        <fullName evidence="7">Methyltransferase small domain-containing protein</fullName>
    </recommendedName>
</protein>
<dbReference type="FunFam" id="3.40.50.150:FF:000077">
    <property type="entry name" value="HemK methyltransferase family member 2"/>
    <property type="match status" value="1"/>
</dbReference>
<keyword evidence="4" id="KW-0808">Transferase</keyword>
<dbReference type="Pfam" id="PF05175">
    <property type="entry name" value="MTS"/>
    <property type="match status" value="1"/>
</dbReference>
<dbReference type="GO" id="GO:0035657">
    <property type="term" value="C:eRF1 methyltransferase complex"/>
    <property type="evidence" value="ECO:0007669"/>
    <property type="project" value="TreeGrafter"/>
</dbReference>
<dbReference type="InterPro" id="IPR004557">
    <property type="entry name" value="PrmC-related"/>
</dbReference>
<dbReference type="GO" id="GO:0032259">
    <property type="term" value="P:methylation"/>
    <property type="evidence" value="ECO:0007669"/>
    <property type="project" value="UniProtKB-KW"/>
</dbReference>
<evidence type="ECO:0000313" key="8">
    <source>
        <dbReference type="EMBL" id="KAG9439371.1"/>
    </source>
</evidence>
<evidence type="ECO:0000313" key="9">
    <source>
        <dbReference type="Proteomes" id="UP000825729"/>
    </source>
</evidence>
<evidence type="ECO:0000259" key="7">
    <source>
        <dbReference type="Pfam" id="PF05175"/>
    </source>
</evidence>
<dbReference type="NCBIfam" id="TIGR00537">
    <property type="entry name" value="hemK_rel_arch"/>
    <property type="match status" value="1"/>
</dbReference>
<keyword evidence="5" id="KW-0949">S-adenosyl-L-methionine</keyword>
<evidence type="ECO:0000256" key="5">
    <source>
        <dbReference type="ARBA" id="ARBA00022691"/>
    </source>
</evidence>
<dbReference type="InterPro" id="IPR002052">
    <property type="entry name" value="DNA_methylase_N6_adenine_CS"/>
</dbReference>
<proteinExistence type="inferred from homology"/>
<dbReference type="InterPro" id="IPR052190">
    <property type="entry name" value="Euk-Arch_PrmC-MTase"/>
</dbReference>
<reference evidence="8 9" key="1">
    <citation type="submission" date="2021-07" db="EMBL/GenBank/DDBJ databases">
        <title>The Aristolochia fimbriata genome: insights into angiosperm evolution, floral development and chemical biosynthesis.</title>
        <authorList>
            <person name="Jiao Y."/>
        </authorList>
    </citation>
    <scope>NUCLEOTIDE SEQUENCE [LARGE SCALE GENOMIC DNA]</scope>
    <source>
        <strain evidence="8">IBCAS-2021</strain>
        <tissue evidence="8">Leaf</tissue>
    </source>
</reference>
<dbReference type="SUPFAM" id="SSF53335">
    <property type="entry name" value="S-adenosyl-L-methionine-dependent methyltransferases"/>
    <property type="match status" value="1"/>
</dbReference>
<sequence length="292" mass="31898">MSMDHNVEVGSSYAVSSTVTKDVEGCRNPQVRSKISSRIAQIRLVSGHPEVYEPCDDSFALVDALLADRANLIDHQPNMCLEIGSGSGYVITSLAIMLGSECPGTHYFATDINPHAVEVTCKTLNSHGVHAEVVCSNIASGLQSRLAGMVDVIVVNPPYVPTPEEEVGSEGITAAWAGGENGRTVIDRILPVVDMLLSSRGWLYMVTLAANNPLQICQVMREKGYASRIVVQRSTEEESLRIIKFWRDADIESHDSNKVKSLSGSESWLLQLSRMSLWRSSSSSNNRVNEFS</sequence>
<keyword evidence="3" id="KW-0489">Methyltransferase</keyword>
<keyword evidence="9" id="KW-1185">Reference proteome</keyword>
<dbReference type="GO" id="GO:0005634">
    <property type="term" value="C:nucleus"/>
    <property type="evidence" value="ECO:0007669"/>
    <property type="project" value="UniProtKB-SubCell"/>
</dbReference>
<evidence type="ECO:0000256" key="4">
    <source>
        <dbReference type="ARBA" id="ARBA00022679"/>
    </source>
</evidence>
<dbReference type="CDD" id="cd02440">
    <property type="entry name" value="AdoMet_MTases"/>
    <property type="match status" value="1"/>
</dbReference>
<dbReference type="GO" id="GO:0008757">
    <property type="term" value="F:S-adenosylmethionine-dependent methyltransferase activity"/>
    <property type="evidence" value="ECO:0007669"/>
    <property type="project" value="TreeGrafter"/>
</dbReference>
<feature type="domain" description="Methyltransferase small" evidence="7">
    <location>
        <begin position="76"/>
        <end position="163"/>
    </location>
</feature>
<organism evidence="8 9">
    <name type="scientific">Aristolochia fimbriata</name>
    <name type="common">White veined hardy Dutchman's pipe vine</name>
    <dbReference type="NCBI Taxonomy" id="158543"/>
    <lineage>
        <taxon>Eukaryota</taxon>
        <taxon>Viridiplantae</taxon>
        <taxon>Streptophyta</taxon>
        <taxon>Embryophyta</taxon>
        <taxon>Tracheophyta</taxon>
        <taxon>Spermatophyta</taxon>
        <taxon>Magnoliopsida</taxon>
        <taxon>Magnoliidae</taxon>
        <taxon>Piperales</taxon>
        <taxon>Aristolochiaceae</taxon>
        <taxon>Aristolochia</taxon>
    </lineage>
</organism>
<comment type="caution">
    <text evidence="8">The sequence shown here is derived from an EMBL/GenBank/DDBJ whole genome shotgun (WGS) entry which is preliminary data.</text>
</comment>
<dbReference type="PROSITE" id="PS00092">
    <property type="entry name" value="N6_MTASE"/>
    <property type="match status" value="1"/>
</dbReference>
<evidence type="ECO:0000256" key="6">
    <source>
        <dbReference type="ARBA" id="ARBA00023242"/>
    </source>
</evidence>
<dbReference type="Gene3D" id="3.40.50.150">
    <property type="entry name" value="Vaccinia Virus protein VP39"/>
    <property type="match status" value="1"/>
</dbReference>
<comment type="similarity">
    <text evidence="2">Belongs to the eukaryotic/archaeal PrmC-related family.</text>
</comment>
<gene>
    <name evidence="8" type="ORF">H6P81_019536</name>
</gene>
<evidence type="ECO:0000256" key="2">
    <source>
        <dbReference type="ARBA" id="ARBA00006149"/>
    </source>
</evidence>